<reference evidence="8" key="2">
    <citation type="submission" date="2025-08" db="UniProtKB">
        <authorList>
            <consortium name="RefSeq"/>
        </authorList>
    </citation>
    <scope>IDENTIFICATION</scope>
    <source>
        <tissue evidence="8">Leaves</tissue>
    </source>
</reference>
<dbReference type="RefSeq" id="XP_027079886.1">
    <property type="nucleotide sequence ID" value="XM_027224085.2"/>
</dbReference>
<dbReference type="PANTHER" id="PTHR31739">
    <property type="entry name" value="ENT-COPALYL DIPHOSPHATE SYNTHASE, CHLOROPLASTIC"/>
    <property type="match status" value="1"/>
</dbReference>
<dbReference type="Pfam" id="PF03936">
    <property type="entry name" value="Terpene_synth_C"/>
    <property type="match status" value="1"/>
</dbReference>
<comment type="cofactor">
    <cofactor evidence="1">
        <name>Mg(2+)</name>
        <dbReference type="ChEBI" id="CHEBI:18420"/>
    </cofactor>
</comment>
<evidence type="ECO:0000313" key="7">
    <source>
        <dbReference type="Proteomes" id="UP001652660"/>
    </source>
</evidence>
<dbReference type="InterPro" id="IPR036965">
    <property type="entry name" value="Terpene_synth_N_sf"/>
</dbReference>
<evidence type="ECO:0000256" key="1">
    <source>
        <dbReference type="ARBA" id="ARBA00001946"/>
    </source>
</evidence>
<evidence type="ECO:0000259" key="6">
    <source>
        <dbReference type="Pfam" id="PF03936"/>
    </source>
</evidence>
<evidence type="ECO:0000256" key="4">
    <source>
        <dbReference type="ARBA" id="ARBA00023239"/>
    </source>
</evidence>
<keyword evidence="3" id="KW-0460">Magnesium</keyword>
<dbReference type="FunFam" id="1.10.600.10:FF:000005">
    <property type="entry name" value="Ent-kaur-16-ene synthase, chloroplastic"/>
    <property type="match status" value="1"/>
</dbReference>
<dbReference type="Gene3D" id="1.50.10.130">
    <property type="entry name" value="Terpene synthase, N-terminal domain"/>
    <property type="match status" value="1"/>
</dbReference>
<dbReference type="Gene3D" id="1.50.10.160">
    <property type="match status" value="1"/>
</dbReference>
<reference evidence="7" key="1">
    <citation type="journal article" date="2025" name="Foods">
        <title>Unveiling the Microbial Signatures of Arabica Coffee Cherries: Insights into Ripeness Specific Diversity, Functional Traits, and Implications for Quality and Safety.</title>
        <authorList>
            <consortium name="RefSeq"/>
            <person name="Tenea G.N."/>
            <person name="Cifuentes V."/>
            <person name="Reyes P."/>
            <person name="Cevallos-Vallejos M."/>
        </authorList>
    </citation>
    <scope>NUCLEOTIDE SEQUENCE [LARGE SCALE GENOMIC DNA]</scope>
</reference>
<dbReference type="InterPro" id="IPR008949">
    <property type="entry name" value="Isoprenoid_synthase_dom_sf"/>
</dbReference>
<accession>A0A6P6TQJ6</accession>
<dbReference type="Proteomes" id="UP001652660">
    <property type="component" value="Chromosome 8e"/>
</dbReference>
<dbReference type="Pfam" id="PF01397">
    <property type="entry name" value="Terpene_synth"/>
    <property type="match status" value="1"/>
</dbReference>
<dbReference type="FunFam" id="1.50.10.130:FF:000002">
    <property type="entry name" value="Ent-copalyl diphosphate synthase, chloroplastic"/>
    <property type="match status" value="1"/>
</dbReference>
<dbReference type="PANTHER" id="PTHR31739:SF33">
    <property type="entry name" value="CIS-ABIENOL SYNTHASE, CHLOROPLASTIC"/>
    <property type="match status" value="1"/>
</dbReference>
<dbReference type="InterPro" id="IPR001906">
    <property type="entry name" value="Terpene_synth_N"/>
</dbReference>
<dbReference type="GO" id="GO:0009686">
    <property type="term" value="P:gibberellin biosynthetic process"/>
    <property type="evidence" value="ECO:0007669"/>
    <property type="project" value="TreeGrafter"/>
</dbReference>
<feature type="domain" description="Terpene synthase N-terminal" evidence="5">
    <location>
        <begin position="225"/>
        <end position="421"/>
    </location>
</feature>
<gene>
    <name evidence="8" type="primary">LOC113702909</name>
</gene>
<proteinExistence type="predicted"/>
<name>A0A6P6TQJ6_COFAR</name>
<dbReference type="Gene3D" id="1.10.600.10">
    <property type="entry name" value="Farnesyl Diphosphate Synthase"/>
    <property type="match status" value="1"/>
</dbReference>
<protein>
    <submittedName>
        <fullName evidence="8">Cis-abienol synthase, chloroplastic-like isoform X1</fullName>
    </submittedName>
</protein>
<dbReference type="OrthoDB" id="2343925at2759"/>
<evidence type="ECO:0000256" key="2">
    <source>
        <dbReference type="ARBA" id="ARBA00022723"/>
    </source>
</evidence>
<dbReference type="AlphaFoldDB" id="A0A6P6TQJ6"/>
<dbReference type="SFLD" id="SFLDG01014">
    <property type="entry name" value="Terpene_Cyclase_Like_1_N-term"/>
    <property type="match status" value="1"/>
</dbReference>
<evidence type="ECO:0000259" key="5">
    <source>
        <dbReference type="Pfam" id="PF01397"/>
    </source>
</evidence>
<evidence type="ECO:0000256" key="3">
    <source>
        <dbReference type="ARBA" id="ARBA00022842"/>
    </source>
</evidence>
<keyword evidence="4" id="KW-0456">Lyase</keyword>
<dbReference type="InterPro" id="IPR008930">
    <property type="entry name" value="Terpenoid_cyclase/PrenylTrfase"/>
</dbReference>
<dbReference type="GO" id="GO:0010333">
    <property type="term" value="F:terpene synthase activity"/>
    <property type="evidence" value="ECO:0007669"/>
    <property type="project" value="InterPro"/>
</dbReference>
<feature type="domain" description="Terpene synthase metal-binding" evidence="6">
    <location>
        <begin position="493"/>
        <end position="727"/>
    </location>
</feature>
<keyword evidence="2" id="KW-0479">Metal-binding</keyword>
<evidence type="ECO:0000313" key="8">
    <source>
        <dbReference type="RefSeq" id="XP_027079886.1"/>
    </source>
</evidence>
<dbReference type="InterPro" id="IPR050148">
    <property type="entry name" value="Terpene_synthase-like"/>
</dbReference>
<sequence length="791" mass="90017">MLLSPGVTFTSLREHKIRNFRHASGSRDSKDGFPERSMPRCCLDVSLKAEGSMAGIKEMFGRKINLSVSAYDTAWVAMVPSRDTTNVPCFPECLDWIMENQHQDGSWGLLPGHPLLVKDKLSCTIACVIALRKWRVGKQSVQRGLNFIGSHGWAATDTDQLCPIGFGILFPAMIKEATELGLDVPLDPVLVDRMTVNQTSVLESFIGKEAILASVAEGVGESCFWEAVKNQKRSNGSLVNSPSTTAAALLYHHDKQSCEYLCLVLKEYSSGVPVAHPTELYARLCMVDALQRLGVQRYFRHEMESVLKDADRHWQLKSEEIFLDITCCALGFRLLRTHGYEVSSDELARLVDQHKFSEASGMQFMSLVSILELHKASCLMMHESEVALEQIHTLTTSYLTQQLSNEGILDETLSKEVEYALKNENGTLDRIQSRQSIHLYREDKFDILKTSYRYPNLYSKDLLTFSLYDFNYCQAHHKAELRQLERWYKGNRLDQLKDTRQVLHTAYFLITADVFNPELTEARAAYAENIILGTIVDDLFDNFAPREELLNIIDLVKKWDEPAAGDYYSNRVEIFYSALYKTLNEIGAKVVMQQGRCIKNHLVSTWLKMLEGMMSELDWWEDGVTPTIDEYLAAACETINARVCILPTIFLLGIKLPDDIIDGKEYSSLLQHVSIVARLLNDLQTYKKELIESKPNCIQQLLLKDNGVISEEEALTKTKEMIETSRRKLLQMVLQTKGSSIPRVCKDVFWTTSKIAHFLYSFRDEFSSPKEMINHINQVIYEPLILPQNMG</sequence>
<organism evidence="7 8">
    <name type="scientific">Coffea arabica</name>
    <name type="common">Arabian coffee</name>
    <dbReference type="NCBI Taxonomy" id="13443"/>
    <lineage>
        <taxon>Eukaryota</taxon>
        <taxon>Viridiplantae</taxon>
        <taxon>Streptophyta</taxon>
        <taxon>Embryophyta</taxon>
        <taxon>Tracheophyta</taxon>
        <taxon>Spermatophyta</taxon>
        <taxon>Magnoliopsida</taxon>
        <taxon>eudicotyledons</taxon>
        <taxon>Gunneridae</taxon>
        <taxon>Pentapetalae</taxon>
        <taxon>asterids</taxon>
        <taxon>lamiids</taxon>
        <taxon>Gentianales</taxon>
        <taxon>Rubiaceae</taxon>
        <taxon>Ixoroideae</taxon>
        <taxon>Gardenieae complex</taxon>
        <taxon>Bertiereae - Coffeeae clade</taxon>
        <taxon>Coffeeae</taxon>
        <taxon>Coffea</taxon>
    </lineage>
</organism>
<dbReference type="GO" id="GO:0009507">
    <property type="term" value="C:chloroplast"/>
    <property type="evidence" value="ECO:0007669"/>
    <property type="project" value="TreeGrafter"/>
</dbReference>
<keyword evidence="7" id="KW-1185">Reference proteome</keyword>
<dbReference type="SUPFAM" id="SSF48576">
    <property type="entry name" value="Terpenoid synthases"/>
    <property type="match status" value="1"/>
</dbReference>
<dbReference type="GeneID" id="113702909"/>
<dbReference type="SUPFAM" id="SSF48239">
    <property type="entry name" value="Terpenoid cyclases/Protein prenyltransferases"/>
    <property type="match status" value="2"/>
</dbReference>
<dbReference type="GO" id="GO:0000287">
    <property type="term" value="F:magnesium ion binding"/>
    <property type="evidence" value="ECO:0007669"/>
    <property type="project" value="InterPro"/>
</dbReference>
<dbReference type="InterPro" id="IPR005630">
    <property type="entry name" value="Terpene_synthase_metal-bd"/>
</dbReference>